<dbReference type="SUPFAM" id="SSF48576">
    <property type="entry name" value="Terpenoid synthases"/>
    <property type="match status" value="1"/>
</dbReference>
<dbReference type="EMBL" id="KZ805452">
    <property type="protein sequence ID" value="PVH96876.1"/>
    <property type="molecule type" value="Genomic_DNA"/>
</dbReference>
<keyword evidence="2 5" id="KW-0808">Transferase</keyword>
<evidence type="ECO:0000256" key="1">
    <source>
        <dbReference type="ARBA" id="ARBA00012382"/>
    </source>
</evidence>
<dbReference type="GO" id="GO:0043386">
    <property type="term" value="P:mycotoxin biosynthetic process"/>
    <property type="evidence" value="ECO:0007669"/>
    <property type="project" value="UniProtKB-ARBA"/>
</dbReference>
<dbReference type="PANTHER" id="PTHR12001">
    <property type="entry name" value="GERANYLGERANYL PYROPHOSPHATE SYNTHASE"/>
    <property type="match status" value="1"/>
</dbReference>
<name>A0A2V1DFE4_9PLEO</name>
<dbReference type="InterPro" id="IPR033749">
    <property type="entry name" value="Polyprenyl_synt_CS"/>
</dbReference>
<keyword evidence="4" id="KW-0460">Magnesium</keyword>
<dbReference type="GO" id="GO:0008299">
    <property type="term" value="P:isoprenoid biosynthetic process"/>
    <property type="evidence" value="ECO:0007669"/>
    <property type="project" value="InterPro"/>
</dbReference>
<dbReference type="GO" id="GO:0046872">
    <property type="term" value="F:metal ion binding"/>
    <property type="evidence" value="ECO:0007669"/>
    <property type="project" value="UniProtKB-KW"/>
</dbReference>
<dbReference type="Pfam" id="PF00348">
    <property type="entry name" value="polyprenyl_synt"/>
    <property type="match status" value="1"/>
</dbReference>
<evidence type="ECO:0000256" key="3">
    <source>
        <dbReference type="ARBA" id="ARBA00022723"/>
    </source>
</evidence>
<dbReference type="Proteomes" id="UP000244855">
    <property type="component" value="Unassembled WGS sequence"/>
</dbReference>
<dbReference type="CDD" id="cd00685">
    <property type="entry name" value="Trans_IPPS_HT"/>
    <property type="match status" value="1"/>
</dbReference>
<organism evidence="7 8">
    <name type="scientific">Periconia macrospinosa</name>
    <dbReference type="NCBI Taxonomy" id="97972"/>
    <lineage>
        <taxon>Eukaryota</taxon>
        <taxon>Fungi</taxon>
        <taxon>Dikarya</taxon>
        <taxon>Ascomycota</taxon>
        <taxon>Pezizomycotina</taxon>
        <taxon>Dothideomycetes</taxon>
        <taxon>Pleosporomycetidae</taxon>
        <taxon>Pleosporales</taxon>
        <taxon>Massarineae</taxon>
        <taxon>Periconiaceae</taxon>
        <taxon>Periconia</taxon>
    </lineage>
</organism>
<keyword evidence="3" id="KW-0479">Metal-binding</keyword>
<dbReference type="EC" id="2.5.1.29" evidence="1"/>
<dbReference type="PROSITE" id="PS00444">
    <property type="entry name" value="POLYPRENYL_SYNTHASE_2"/>
    <property type="match status" value="1"/>
</dbReference>
<evidence type="ECO:0000313" key="8">
    <source>
        <dbReference type="Proteomes" id="UP000244855"/>
    </source>
</evidence>
<feature type="region of interest" description="Disordered" evidence="6">
    <location>
        <begin position="50"/>
        <end position="91"/>
    </location>
</feature>
<gene>
    <name evidence="7" type="ORF">DM02DRAFT_534371</name>
</gene>
<reference evidence="7 8" key="1">
    <citation type="journal article" date="2018" name="Sci. Rep.">
        <title>Comparative genomics provides insights into the lifestyle and reveals functional heterogeneity of dark septate endophytic fungi.</title>
        <authorList>
            <person name="Knapp D.G."/>
            <person name="Nemeth J.B."/>
            <person name="Barry K."/>
            <person name="Hainaut M."/>
            <person name="Henrissat B."/>
            <person name="Johnson J."/>
            <person name="Kuo A."/>
            <person name="Lim J.H.P."/>
            <person name="Lipzen A."/>
            <person name="Nolan M."/>
            <person name="Ohm R.A."/>
            <person name="Tamas L."/>
            <person name="Grigoriev I.V."/>
            <person name="Spatafora J.W."/>
            <person name="Nagy L.G."/>
            <person name="Kovacs G.M."/>
        </authorList>
    </citation>
    <scope>NUCLEOTIDE SEQUENCE [LARGE SCALE GENOMIC DNA]</scope>
    <source>
        <strain evidence="7 8">DSE2036</strain>
    </source>
</reference>
<evidence type="ECO:0000256" key="6">
    <source>
        <dbReference type="SAM" id="MobiDB-lite"/>
    </source>
</evidence>
<comment type="similarity">
    <text evidence="5">Belongs to the FPP/GGPP synthase family.</text>
</comment>
<dbReference type="STRING" id="97972.A0A2V1DFE4"/>
<dbReference type="PANTHER" id="PTHR12001:SF44">
    <property type="entry name" value="GERANYLGERANYL PYROPHOSPHATE SYNTHASE"/>
    <property type="match status" value="1"/>
</dbReference>
<dbReference type="GO" id="GO:0046165">
    <property type="term" value="P:alcohol biosynthetic process"/>
    <property type="evidence" value="ECO:0007669"/>
    <property type="project" value="UniProtKB-ARBA"/>
</dbReference>
<evidence type="ECO:0000256" key="5">
    <source>
        <dbReference type="RuleBase" id="RU004466"/>
    </source>
</evidence>
<dbReference type="InterPro" id="IPR000092">
    <property type="entry name" value="Polyprenyl_synt"/>
</dbReference>
<dbReference type="SFLD" id="SFLDS00005">
    <property type="entry name" value="Isoprenoid_Synthase_Type_I"/>
    <property type="match status" value="1"/>
</dbReference>
<keyword evidence="8" id="KW-1185">Reference proteome</keyword>
<dbReference type="GO" id="GO:0004311">
    <property type="term" value="F:geranylgeranyl diphosphate synthase activity"/>
    <property type="evidence" value="ECO:0007669"/>
    <property type="project" value="UniProtKB-EC"/>
</dbReference>
<dbReference type="AlphaFoldDB" id="A0A2V1DFE4"/>
<sequence length="399" mass="44542">MSLATESIITRPVSPPNSLEDTQNNPPGEQDTRGLEKYIVEVGVDAIKKERNNIGSPHSPARSASSNGDIRVAEGHSPTTKGEAGETFNPDSLIEHLGNSRLNDWSNEEEKILLGPYGYLITHSGKGMRTTLIKGINEWLQVPQQSLDIIVEVVEMLHTASLLVDDVEDSSLMRRGVPVAHSIFGVPQTINSANYIYFLALQRLELLQNHAAALKIFTEEMLNLHRGQGMDLYWRDSLKPPTQSNYLKMISNKTGGLFRIAVRLMQAESKTSLDCIPFIDLVGIIFQVRDDYLNLTSSTYTKDKGFCEDITEGKFSFLITHSIWKNTLNMELLNILKQRTVDPVIKTYALKYIEGTGSFEYTKAVLAQALGRAREMADELSRNGREGKIIASTLDKLEL</sequence>
<evidence type="ECO:0000256" key="4">
    <source>
        <dbReference type="ARBA" id="ARBA00022842"/>
    </source>
</evidence>
<feature type="compositionally biased region" description="Polar residues" evidence="6">
    <location>
        <begin position="16"/>
        <end position="27"/>
    </location>
</feature>
<dbReference type="InterPro" id="IPR008949">
    <property type="entry name" value="Isoprenoid_synthase_dom_sf"/>
</dbReference>
<feature type="region of interest" description="Disordered" evidence="6">
    <location>
        <begin position="1"/>
        <end position="35"/>
    </location>
</feature>
<dbReference type="OrthoDB" id="6921389at2759"/>
<protein>
    <recommendedName>
        <fullName evidence="1">geranylgeranyl diphosphate synthase</fullName>
        <ecNumber evidence="1">2.5.1.29</ecNumber>
    </recommendedName>
</protein>
<proteinExistence type="inferred from homology"/>
<evidence type="ECO:0000256" key="2">
    <source>
        <dbReference type="ARBA" id="ARBA00022679"/>
    </source>
</evidence>
<dbReference type="Gene3D" id="1.10.600.10">
    <property type="entry name" value="Farnesyl Diphosphate Synthase"/>
    <property type="match status" value="1"/>
</dbReference>
<evidence type="ECO:0000313" key="7">
    <source>
        <dbReference type="EMBL" id="PVH96876.1"/>
    </source>
</evidence>
<dbReference type="PROSITE" id="PS00723">
    <property type="entry name" value="POLYPRENYL_SYNTHASE_1"/>
    <property type="match status" value="1"/>
</dbReference>
<accession>A0A2V1DFE4</accession>